<dbReference type="SUPFAM" id="SSF63829">
    <property type="entry name" value="Calcium-dependent phosphotriesterase"/>
    <property type="match status" value="1"/>
</dbReference>
<evidence type="ECO:0000259" key="2">
    <source>
        <dbReference type="Pfam" id="PF08450"/>
    </source>
</evidence>
<accession>A0A0H0XSI9</accession>
<feature type="signal peptide" evidence="1">
    <location>
        <begin position="1"/>
        <end position="22"/>
    </location>
</feature>
<dbReference type="PROSITE" id="PS51257">
    <property type="entry name" value="PROKAR_LIPOPROTEIN"/>
    <property type="match status" value="1"/>
</dbReference>
<dbReference type="RefSeq" id="WP_047092825.1">
    <property type="nucleotide sequence ID" value="NZ_LBHU01000001.1"/>
</dbReference>
<evidence type="ECO:0000313" key="4">
    <source>
        <dbReference type="Proteomes" id="UP000053455"/>
    </source>
</evidence>
<dbReference type="AlphaFoldDB" id="A0A0H0XSI9"/>
<dbReference type="OrthoDB" id="2633250at2"/>
<feature type="chain" id="PRO_5002589121" description="SMP-30/Gluconolactonase/LRE-like region domain-containing protein" evidence="1">
    <location>
        <begin position="23"/>
        <end position="359"/>
    </location>
</feature>
<dbReference type="InterPro" id="IPR011042">
    <property type="entry name" value="6-blade_b-propeller_TolB-like"/>
</dbReference>
<dbReference type="PANTHER" id="PTHR47572">
    <property type="entry name" value="LIPOPROTEIN-RELATED"/>
    <property type="match status" value="1"/>
</dbReference>
<organism evidence="3 4">
    <name type="scientific">Aurantiacibacter marinus</name>
    <dbReference type="NCBI Taxonomy" id="874156"/>
    <lineage>
        <taxon>Bacteria</taxon>
        <taxon>Pseudomonadati</taxon>
        <taxon>Pseudomonadota</taxon>
        <taxon>Alphaproteobacteria</taxon>
        <taxon>Sphingomonadales</taxon>
        <taxon>Erythrobacteraceae</taxon>
        <taxon>Aurantiacibacter</taxon>
    </lineage>
</organism>
<comment type="caution">
    <text evidence="3">The sequence shown here is derived from an EMBL/GenBank/DDBJ whole genome shotgun (WGS) entry which is preliminary data.</text>
</comment>
<sequence length="359" mass="37721">MSIRKHIIAVVLLAGASACAQADTETAEAGAGDLPQWTLEDVSLFPADGSLLHAEDGVVLPDGRLLVGDAEHGLVTLAEDGTKTPFGNFAAAGFIVGPAAGWSNPNGVALEPDGIHVLVADIVEGKIFRANTQTGDVELVFDHEFGVNTAVADSSGAIWFTQSTRNGSGPDSQTRMWQAVDKVLNDGALYRLARDADDAWQASEVVGGLDFGNGVALDESRGVVYVAQTMANLVDIIPVDFASGNLNGARSTFNVFSPDNLEVDSDGNIWVAQPLTNQVSVINPDSGTVQPVFTPTPENTQNVEGEFLRRRAAGEPVTPMLNEDLYRPMPGILTGVILSPGGGTVYVSNLGNALVRLDR</sequence>
<dbReference type="PANTHER" id="PTHR47572:SF5">
    <property type="entry name" value="BLR2277 PROTEIN"/>
    <property type="match status" value="1"/>
</dbReference>
<dbReference type="InterPro" id="IPR051262">
    <property type="entry name" value="SMP-30/CGR1_Lactonase"/>
</dbReference>
<evidence type="ECO:0000256" key="1">
    <source>
        <dbReference type="SAM" id="SignalP"/>
    </source>
</evidence>
<dbReference type="EMBL" id="LBHU01000001">
    <property type="protein sequence ID" value="KLI64956.1"/>
    <property type="molecule type" value="Genomic_DNA"/>
</dbReference>
<dbReference type="Proteomes" id="UP000053455">
    <property type="component" value="Unassembled WGS sequence"/>
</dbReference>
<evidence type="ECO:0000313" key="3">
    <source>
        <dbReference type="EMBL" id="KLI64956.1"/>
    </source>
</evidence>
<keyword evidence="4" id="KW-1185">Reference proteome</keyword>
<dbReference type="Pfam" id="PF08450">
    <property type="entry name" value="SGL"/>
    <property type="match status" value="1"/>
</dbReference>
<gene>
    <name evidence="3" type="ORF">AAV99_05555</name>
</gene>
<dbReference type="STRING" id="874156.GCA_001021555_00163"/>
<reference evidence="3 4" key="1">
    <citation type="submission" date="2015-04" db="EMBL/GenBank/DDBJ databases">
        <title>The draft genome sequence of Erythrobacter marinus HWDM-33.</title>
        <authorList>
            <person name="Zhuang L."/>
            <person name="Liu Y."/>
            <person name="Shao Z."/>
        </authorList>
    </citation>
    <scope>NUCLEOTIDE SEQUENCE [LARGE SCALE GENOMIC DNA]</scope>
    <source>
        <strain evidence="3 4">HWDM-33</strain>
    </source>
</reference>
<dbReference type="PATRIC" id="fig|874156.12.peg.1152"/>
<feature type="domain" description="SMP-30/Gluconolactonase/LRE-like region" evidence="2">
    <location>
        <begin position="125"/>
        <end position="299"/>
    </location>
</feature>
<proteinExistence type="predicted"/>
<dbReference type="InterPro" id="IPR013658">
    <property type="entry name" value="SGL"/>
</dbReference>
<dbReference type="Gene3D" id="2.120.10.30">
    <property type="entry name" value="TolB, C-terminal domain"/>
    <property type="match status" value="1"/>
</dbReference>
<keyword evidence="1" id="KW-0732">Signal</keyword>
<name>A0A0H0XSI9_9SPHN</name>
<protein>
    <recommendedName>
        <fullName evidence="2">SMP-30/Gluconolactonase/LRE-like region domain-containing protein</fullName>
    </recommendedName>
</protein>